<reference evidence="2 3" key="1">
    <citation type="submission" date="2015-01" db="EMBL/GenBank/DDBJ databases">
        <title>Evolution of Trichinella species and genotypes.</title>
        <authorList>
            <person name="Korhonen P.K."/>
            <person name="Edoardo P."/>
            <person name="Giuseppe L.R."/>
            <person name="Gasser R.B."/>
        </authorList>
    </citation>
    <scope>NUCLEOTIDE SEQUENCE [LARGE SCALE GENOMIC DNA]</scope>
    <source>
        <strain evidence="2">ISS3</strain>
    </source>
</reference>
<accession>A0A0V1B3A0</accession>
<proteinExistence type="predicted"/>
<evidence type="ECO:0000313" key="2">
    <source>
        <dbReference type="EMBL" id="KRY31508.1"/>
    </source>
</evidence>
<dbReference type="Proteomes" id="UP000054776">
    <property type="component" value="Unassembled WGS sequence"/>
</dbReference>
<name>A0A0V1B3A0_TRISP</name>
<organism evidence="2 3">
    <name type="scientific">Trichinella spiralis</name>
    <name type="common">Trichina worm</name>
    <dbReference type="NCBI Taxonomy" id="6334"/>
    <lineage>
        <taxon>Eukaryota</taxon>
        <taxon>Metazoa</taxon>
        <taxon>Ecdysozoa</taxon>
        <taxon>Nematoda</taxon>
        <taxon>Enoplea</taxon>
        <taxon>Dorylaimia</taxon>
        <taxon>Trichinellida</taxon>
        <taxon>Trichinellidae</taxon>
        <taxon>Trichinella</taxon>
    </lineage>
</organism>
<protein>
    <submittedName>
        <fullName evidence="2">Uncharacterized protein</fullName>
    </submittedName>
</protein>
<sequence>MDTTFALIDLFTLLLFCRFMIYFDFILKCLLPYLLLRFSVPLCAADADRANNSISPDNEAEER</sequence>
<dbReference type="AlphaFoldDB" id="A0A0V1B3A0"/>
<dbReference type="InParanoid" id="A0A0V1B3A0"/>
<feature type="transmembrane region" description="Helical" evidence="1">
    <location>
        <begin position="6"/>
        <end position="27"/>
    </location>
</feature>
<evidence type="ECO:0000256" key="1">
    <source>
        <dbReference type="SAM" id="Phobius"/>
    </source>
</evidence>
<keyword evidence="1" id="KW-1133">Transmembrane helix</keyword>
<dbReference type="EMBL" id="JYDH01000116">
    <property type="protein sequence ID" value="KRY31508.1"/>
    <property type="molecule type" value="Genomic_DNA"/>
</dbReference>
<comment type="caution">
    <text evidence="2">The sequence shown here is derived from an EMBL/GenBank/DDBJ whole genome shotgun (WGS) entry which is preliminary data.</text>
</comment>
<evidence type="ECO:0000313" key="3">
    <source>
        <dbReference type="Proteomes" id="UP000054776"/>
    </source>
</evidence>
<gene>
    <name evidence="2" type="ORF">T01_10022</name>
</gene>
<keyword evidence="3" id="KW-1185">Reference proteome</keyword>
<keyword evidence="1" id="KW-0812">Transmembrane</keyword>
<keyword evidence="1" id="KW-0472">Membrane</keyword>